<dbReference type="Proteomes" id="UP000220251">
    <property type="component" value="Unassembled WGS sequence"/>
</dbReference>
<accession>A0A0H5DQ25</accession>
<proteinExistence type="predicted"/>
<reference evidence="2" key="1">
    <citation type="submission" date="2015-06" db="EMBL/GenBank/DDBJ databases">
        <authorList>
            <person name="Bertelli C."/>
        </authorList>
    </citation>
    <scope>NUCLEOTIDE SEQUENCE [LARGE SCALE GENOMIC DNA]</scope>
    <source>
        <strain evidence="2">CRIB-30</strain>
    </source>
</reference>
<sequence length="520" mass="60781">MHQVNAPLNDFIEIPSYSWVVNNKEIKLFLRVESYFTVYENNNLIKRVDLTNDEARRIRATSQIYIHTLNNHENFDFCAVLFKKKFKQLKVSILYSRFGPLWQLYDRNTRETRWQRFSATFVSDACHRKTWDMFEKYKNEVQEDIRALKYFEDDFLIKDIVLFEKVETPQPLPFDIDLESLAKGEEKKAYDLKKARAWEKASTETRIDHVQKYSDGFIPLPLRVNNIQSYPDEIISDEDPGYLFVFGGTQKRARFEENESRFAIYNTIVRHNSIISDSRSQVLGYRQKSLIPSAIPALEIISMLFSSFFSSLVPQKNLIVSEKIKPIVETFFPFYIIIEPKTLPCTLDENVRVSKLRWAISLICDDTNASSGQHALVFIQGINDGSLSLMINHKPINIGERFTIISHLKSENEIEIKPIEESKLRFIERTQIWLLTSRKIKKMLSAMEKERDEKNTPFSILGSDSAFSGGGHNCFTWAHSYFKEVGIDLGRAVFGFFFTQTKSYTQNPEYYLLHPEYPKI</sequence>
<protein>
    <submittedName>
        <fullName evidence="1">Uncharacterized protein</fullName>
    </submittedName>
</protein>
<evidence type="ECO:0000313" key="1">
    <source>
        <dbReference type="EMBL" id="CRX38731.1"/>
    </source>
</evidence>
<gene>
    <name evidence="1" type="ORF">ELAC_1395</name>
</gene>
<dbReference type="EMBL" id="CWGJ01000019">
    <property type="protein sequence ID" value="CRX38731.1"/>
    <property type="molecule type" value="Genomic_DNA"/>
</dbReference>
<dbReference type="AlphaFoldDB" id="A0A0H5DQ25"/>
<keyword evidence="2" id="KW-1185">Reference proteome</keyword>
<organism evidence="1 2">
    <name type="scientific">Estrella lausannensis</name>
    <dbReference type="NCBI Taxonomy" id="483423"/>
    <lineage>
        <taxon>Bacteria</taxon>
        <taxon>Pseudomonadati</taxon>
        <taxon>Chlamydiota</taxon>
        <taxon>Chlamydiia</taxon>
        <taxon>Parachlamydiales</taxon>
        <taxon>Candidatus Criblamydiaceae</taxon>
        <taxon>Estrella</taxon>
    </lineage>
</organism>
<evidence type="ECO:0000313" key="2">
    <source>
        <dbReference type="Proteomes" id="UP000220251"/>
    </source>
</evidence>
<name>A0A0H5DQ25_9BACT</name>